<evidence type="ECO:0000313" key="2">
    <source>
        <dbReference type="Proteomes" id="UP000008953"/>
    </source>
</evidence>
<reference evidence="1 2" key="1">
    <citation type="submission" date="2010-03" db="EMBL/GenBank/DDBJ databases">
        <title>The genome sequence of Roseburia intestinalis XB6B4.</title>
        <authorList>
            <consortium name="metaHIT consortium -- http://www.metahit.eu/"/>
            <person name="Pajon A."/>
            <person name="Turner K."/>
            <person name="Parkhill J."/>
            <person name="Bernalier A."/>
        </authorList>
    </citation>
    <scope>NUCLEOTIDE SEQUENCE [LARGE SCALE GENOMIC DNA]</scope>
    <source>
        <strain evidence="1 2">XB6B4</strain>
    </source>
</reference>
<dbReference type="EMBL" id="FP929050">
    <property type="protein sequence ID" value="CBL11568.1"/>
    <property type="molecule type" value="Genomic_DNA"/>
</dbReference>
<name>D4KW28_9FIRM</name>
<reference evidence="1 2" key="2">
    <citation type="submission" date="2010-03" db="EMBL/GenBank/DDBJ databases">
        <authorList>
            <person name="Pajon A."/>
        </authorList>
    </citation>
    <scope>NUCLEOTIDE SEQUENCE [LARGE SCALE GENOMIC DNA]</scope>
    <source>
        <strain evidence="1 2">XB6B4</strain>
    </source>
</reference>
<proteinExistence type="predicted"/>
<protein>
    <submittedName>
        <fullName evidence="1">Uncharacterized protein</fullName>
    </submittedName>
</protein>
<dbReference type="AlphaFoldDB" id="D4KW28"/>
<gene>
    <name evidence="1" type="ORF">RO1_08830</name>
</gene>
<dbReference type="PATRIC" id="fig|718255.3.peg.2091"/>
<organism evidence="1 2">
    <name type="scientific">Roseburia intestinalis XB6B4</name>
    <dbReference type="NCBI Taxonomy" id="718255"/>
    <lineage>
        <taxon>Bacteria</taxon>
        <taxon>Bacillati</taxon>
        <taxon>Bacillota</taxon>
        <taxon>Clostridia</taxon>
        <taxon>Lachnospirales</taxon>
        <taxon>Lachnospiraceae</taxon>
        <taxon>Roseburia</taxon>
    </lineage>
</organism>
<sequence length="38" mass="4339">MESTLCGYSDVMNEKLRLPECNKEGRCGLFRLKCQAQS</sequence>
<dbReference type="HOGENOM" id="CLU_3332530_0_0_9"/>
<evidence type="ECO:0000313" key="1">
    <source>
        <dbReference type="EMBL" id="CBL11568.1"/>
    </source>
</evidence>
<accession>D4KW28</accession>
<dbReference type="KEGG" id="rix:RO1_08830"/>
<dbReference type="Proteomes" id="UP000008953">
    <property type="component" value="Chromosome"/>
</dbReference>